<keyword evidence="3" id="KW-1185">Reference proteome</keyword>
<dbReference type="Proteomes" id="UP001222027">
    <property type="component" value="Unassembled WGS sequence"/>
</dbReference>
<protein>
    <submittedName>
        <fullName evidence="2">Uncharacterized protein</fullName>
    </submittedName>
</protein>
<dbReference type="AlphaFoldDB" id="A0AAV8RMX1"/>
<organism evidence="2 3">
    <name type="scientific">Ensete ventricosum</name>
    <name type="common">Abyssinian banana</name>
    <name type="synonym">Musa ensete</name>
    <dbReference type="NCBI Taxonomy" id="4639"/>
    <lineage>
        <taxon>Eukaryota</taxon>
        <taxon>Viridiplantae</taxon>
        <taxon>Streptophyta</taxon>
        <taxon>Embryophyta</taxon>
        <taxon>Tracheophyta</taxon>
        <taxon>Spermatophyta</taxon>
        <taxon>Magnoliopsida</taxon>
        <taxon>Liliopsida</taxon>
        <taxon>Zingiberales</taxon>
        <taxon>Musaceae</taxon>
        <taxon>Ensete</taxon>
    </lineage>
</organism>
<sequence>MSAASVAWRRSVASPRPGGGGEGGEKAHHLFDLRGFTVTKDVRPSDDARSDCVSHDVHAEVTKRKRG</sequence>
<evidence type="ECO:0000313" key="3">
    <source>
        <dbReference type="Proteomes" id="UP001222027"/>
    </source>
</evidence>
<accession>A0AAV8RMX1</accession>
<feature type="region of interest" description="Disordered" evidence="1">
    <location>
        <begin position="1"/>
        <end position="27"/>
    </location>
</feature>
<evidence type="ECO:0000313" key="2">
    <source>
        <dbReference type="EMBL" id="KAJ8503791.1"/>
    </source>
</evidence>
<proteinExistence type="predicted"/>
<name>A0AAV8RMX1_ENSVE</name>
<comment type="caution">
    <text evidence="2">The sequence shown here is derived from an EMBL/GenBank/DDBJ whole genome shotgun (WGS) entry which is preliminary data.</text>
</comment>
<dbReference type="EMBL" id="JAQQAF010000002">
    <property type="protein sequence ID" value="KAJ8503791.1"/>
    <property type="molecule type" value="Genomic_DNA"/>
</dbReference>
<reference evidence="2 3" key="1">
    <citation type="submission" date="2022-12" db="EMBL/GenBank/DDBJ databases">
        <title>Chromosome-scale assembly of the Ensete ventricosum genome.</title>
        <authorList>
            <person name="Dussert Y."/>
            <person name="Stocks J."/>
            <person name="Wendawek A."/>
            <person name="Woldeyes F."/>
            <person name="Nichols R.A."/>
            <person name="Borrell J.S."/>
        </authorList>
    </citation>
    <scope>NUCLEOTIDE SEQUENCE [LARGE SCALE GENOMIC DNA]</scope>
    <source>
        <strain evidence="3">cv. Maze</strain>
        <tissue evidence="2">Seeds</tissue>
    </source>
</reference>
<evidence type="ECO:0000256" key="1">
    <source>
        <dbReference type="SAM" id="MobiDB-lite"/>
    </source>
</evidence>
<feature type="compositionally biased region" description="Low complexity" evidence="1">
    <location>
        <begin position="1"/>
        <end position="14"/>
    </location>
</feature>
<gene>
    <name evidence="2" type="ORF">OPV22_004677</name>
</gene>